<comment type="caution">
    <text evidence="4">The sequence shown here is derived from an EMBL/GenBank/DDBJ whole genome shotgun (WGS) entry which is preliminary data.</text>
</comment>
<dbReference type="InterPro" id="IPR011990">
    <property type="entry name" value="TPR-like_helical_dom_sf"/>
</dbReference>
<evidence type="ECO:0000256" key="1">
    <source>
        <dbReference type="ARBA" id="ARBA00022737"/>
    </source>
</evidence>
<dbReference type="STRING" id="1797197.A2Y75_06460"/>
<accession>A0A1F2WIY8</accession>
<dbReference type="Pfam" id="PF00515">
    <property type="entry name" value="TPR_1"/>
    <property type="match status" value="1"/>
</dbReference>
<dbReference type="Proteomes" id="UP000177876">
    <property type="component" value="Unassembled WGS sequence"/>
</dbReference>
<sequence>MDEDFDFIDMELLNMNLAITRLSLASIHSAEGRLDAAIDEYSKVLEVDPELYLVYFNRGKLFWRKGDSQKAKEDFSRAINLEPTLAMTYVCRGDILFDQGEYDSAERDYIKALQLSPSNKAILSRINRLRNR</sequence>
<dbReference type="PROSITE" id="PS50293">
    <property type="entry name" value="TPR_REGION"/>
    <property type="match status" value="1"/>
</dbReference>
<name>A0A1F2WIY8_9ACTN</name>
<feature type="repeat" description="TPR" evidence="3">
    <location>
        <begin position="18"/>
        <end position="51"/>
    </location>
</feature>
<proteinExistence type="predicted"/>
<gene>
    <name evidence="4" type="ORF">A2Y75_06460</name>
</gene>
<evidence type="ECO:0000313" key="5">
    <source>
        <dbReference type="Proteomes" id="UP000177876"/>
    </source>
</evidence>
<feature type="repeat" description="TPR" evidence="3">
    <location>
        <begin position="52"/>
        <end position="85"/>
    </location>
</feature>
<evidence type="ECO:0000256" key="2">
    <source>
        <dbReference type="ARBA" id="ARBA00022803"/>
    </source>
</evidence>
<dbReference type="Pfam" id="PF13414">
    <property type="entry name" value="TPR_11"/>
    <property type="match status" value="1"/>
</dbReference>
<keyword evidence="2 3" id="KW-0802">TPR repeat</keyword>
<keyword evidence="1" id="KW-0677">Repeat</keyword>
<reference evidence="4 5" key="1">
    <citation type="journal article" date="2016" name="Nat. Commun.">
        <title>Thousands of microbial genomes shed light on interconnected biogeochemical processes in an aquifer system.</title>
        <authorList>
            <person name="Anantharaman K."/>
            <person name="Brown C.T."/>
            <person name="Hug L.A."/>
            <person name="Sharon I."/>
            <person name="Castelle C.J."/>
            <person name="Probst A.J."/>
            <person name="Thomas B.C."/>
            <person name="Singh A."/>
            <person name="Wilkins M.J."/>
            <person name="Karaoz U."/>
            <person name="Brodie E.L."/>
            <person name="Williams K.H."/>
            <person name="Hubbard S.S."/>
            <person name="Banfield J.F."/>
        </authorList>
    </citation>
    <scope>NUCLEOTIDE SEQUENCE [LARGE SCALE GENOMIC DNA]</scope>
</reference>
<dbReference type="PANTHER" id="PTHR44858">
    <property type="entry name" value="TETRATRICOPEPTIDE REPEAT PROTEIN 6"/>
    <property type="match status" value="1"/>
</dbReference>
<protein>
    <submittedName>
        <fullName evidence="4">Uncharacterized protein</fullName>
    </submittedName>
</protein>
<dbReference type="EMBL" id="MELK01000040">
    <property type="protein sequence ID" value="OFW56806.1"/>
    <property type="molecule type" value="Genomic_DNA"/>
</dbReference>
<organism evidence="4 5">
    <name type="scientific">Candidatus Solincola sediminis</name>
    <dbReference type="NCBI Taxonomy" id="1797199"/>
    <lineage>
        <taxon>Bacteria</taxon>
        <taxon>Bacillati</taxon>
        <taxon>Actinomycetota</taxon>
        <taxon>Candidatus Geothermincolia</taxon>
        <taxon>Candidatus Geothermincolales</taxon>
        <taxon>Candidatus Geothermincolaceae</taxon>
        <taxon>Candidatus Solincola</taxon>
    </lineage>
</organism>
<dbReference type="SMART" id="SM00028">
    <property type="entry name" value="TPR"/>
    <property type="match status" value="3"/>
</dbReference>
<dbReference type="SUPFAM" id="SSF48452">
    <property type="entry name" value="TPR-like"/>
    <property type="match status" value="1"/>
</dbReference>
<dbReference type="PROSITE" id="PS50005">
    <property type="entry name" value="TPR"/>
    <property type="match status" value="3"/>
</dbReference>
<evidence type="ECO:0000256" key="3">
    <source>
        <dbReference type="PROSITE-ProRule" id="PRU00339"/>
    </source>
</evidence>
<evidence type="ECO:0000313" key="4">
    <source>
        <dbReference type="EMBL" id="OFW56806.1"/>
    </source>
</evidence>
<dbReference type="AlphaFoldDB" id="A0A1F2WIY8"/>
<dbReference type="Gene3D" id="1.25.40.10">
    <property type="entry name" value="Tetratricopeptide repeat domain"/>
    <property type="match status" value="1"/>
</dbReference>
<dbReference type="InterPro" id="IPR050498">
    <property type="entry name" value="Ycf3"/>
</dbReference>
<dbReference type="PANTHER" id="PTHR44858:SF1">
    <property type="entry name" value="UDP-N-ACETYLGLUCOSAMINE--PEPTIDE N-ACETYLGLUCOSAMINYLTRANSFERASE SPINDLY-RELATED"/>
    <property type="match status" value="1"/>
</dbReference>
<feature type="repeat" description="TPR" evidence="3">
    <location>
        <begin position="86"/>
        <end position="119"/>
    </location>
</feature>
<dbReference type="InterPro" id="IPR019734">
    <property type="entry name" value="TPR_rpt"/>
</dbReference>